<gene>
    <name evidence="2" type="ORF">BAUCODRAFT_314323</name>
</gene>
<proteinExistence type="predicted"/>
<protein>
    <recommendedName>
        <fullName evidence="1">N-acetyltransferase domain-containing protein</fullName>
    </recommendedName>
</protein>
<dbReference type="InterPro" id="IPR052523">
    <property type="entry name" value="Trichothecene_AcTrans"/>
</dbReference>
<dbReference type="PANTHER" id="PTHR42791:SF14">
    <property type="entry name" value="N-ACETYLTRANSFERASE DOMAIN-CONTAINING PROTEIN"/>
    <property type="match status" value="1"/>
</dbReference>
<dbReference type="GeneID" id="19111472"/>
<dbReference type="KEGG" id="bcom:BAUCODRAFT_314323"/>
<evidence type="ECO:0000313" key="2">
    <source>
        <dbReference type="EMBL" id="EMC91085.1"/>
    </source>
</evidence>
<dbReference type="STRING" id="717646.M2MXV2"/>
<dbReference type="EMBL" id="KB445564">
    <property type="protein sequence ID" value="EMC91085.1"/>
    <property type="molecule type" value="Genomic_DNA"/>
</dbReference>
<dbReference type="InterPro" id="IPR016181">
    <property type="entry name" value="Acyl_CoA_acyltransferase"/>
</dbReference>
<keyword evidence="3" id="KW-1185">Reference proteome</keyword>
<dbReference type="Pfam" id="PF13673">
    <property type="entry name" value="Acetyltransf_10"/>
    <property type="match status" value="1"/>
</dbReference>
<dbReference type="SUPFAM" id="SSF55729">
    <property type="entry name" value="Acyl-CoA N-acyltransferases (Nat)"/>
    <property type="match status" value="1"/>
</dbReference>
<name>M2MXV2_BAUPA</name>
<dbReference type="OrthoDB" id="410198at2759"/>
<dbReference type="RefSeq" id="XP_007681566.1">
    <property type="nucleotide sequence ID" value="XM_007683376.1"/>
</dbReference>
<feature type="domain" description="N-acetyltransferase" evidence="1">
    <location>
        <begin position="141"/>
        <end position="200"/>
    </location>
</feature>
<accession>M2MXV2</accession>
<sequence length="234" mass="26648">MAPPFAIEAAREEDISDIISILVPAFAPYPIEALLGNIDTPDGRRAAGERHLRAWREHADELLWPSAIKCVHTDPQTNQRTIVGFAYWLIYDRVRTAEQYTRPHYLLSASWVPNSQGQQDLAKRTLQPILDKRVEWLGGRRCAVLMYMCVDPVWRRRGVSTMCVKWGLAQCEHLNIPAYLEASDEGAPVYEKLGFEAMEEVSMELDGERSTFPIMMWFPSGTSVEDKKPALRAK</sequence>
<dbReference type="eggNOG" id="ENOG502SPTF">
    <property type="taxonomic scope" value="Eukaryota"/>
</dbReference>
<dbReference type="OMA" id="EDMPRCM"/>
<dbReference type="Proteomes" id="UP000011761">
    <property type="component" value="Unassembled WGS sequence"/>
</dbReference>
<dbReference type="InterPro" id="IPR000182">
    <property type="entry name" value="GNAT_dom"/>
</dbReference>
<organism evidence="2 3">
    <name type="scientific">Baudoinia panamericana (strain UAMH 10762)</name>
    <name type="common">Angels' share fungus</name>
    <name type="synonym">Baudoinia compniacensis (strain UAMH 10762)</name>
    <dbReference type="NCBI Taxonomy" id="717646"/>
    <lineage>
        <taxon>Eukaryota</taxon>
        <taxon>Fungi</taxon>
        <taxon>Dikarya</taxon>
        <taxon>Ascomycota</taxon>
        <taxon>Pezizomycotina</taxon>
        <taxon>Dothideomycetes</taxon>
        <taxon>Dothideomycetidae</taxon>
        <taxon>Mycosphaerellales</taxon>
        <taxon>Teratosphaeriaceae</taxon>
        <taxon>Baudoinia</taxon>
    </lineage>
</organism>
<evidence type="ECO:0000259" key="1">
    <source>
        <dbReference type="Pfam" id="PF13673"/>
    </source>
</evidence>
<dbReference type="AlphaFoldDB" id="M2MXV2"/>
<evidence type="ECO:0000313" key="3">
    <source>
        <dbReference type="Proteomes" id="UP000011761"/>
    </source>
</evidence>
<dbReference type="Gene3D" id="3.40.630.30">
    <property type="match status" value="1"/>
</dbReference>
<dbReference type="GO" id="GO:0016747">
    <property type="term" value="F:acyltransferase activity, transferring groups other than amino-acyl groups"/>
    <property type="evidence" value="ECO:0007669"/>
    <property type="project" value="InterPro"/>
</dbReference>
<reference evidence="2 3" key="1">
    <citation type="journal article" date="2012" name="PLoS Pathog.">
        <title>Diverse lifestyles and strategies of plant pathogenesis encoded in the genomes of eighteen Dothideomycetes fungi.</title>
        <authorList>
            <person name="Ohm R.A."/>
            <person name="Feau N."/>
            <person name="Henrissat B."/>
            <person name="Schoch C.L."/>
            <person name="Horwitz B.A."/>
            <person name="Barry K.W."/>
            <person name="Condon B.J."/>
            <person name="Copeland A.C."/>
            <person name="Dhillon B."/>
            <person name="Glaser F."/>
            <person name="Hesse C.N."/>
            <person name="Kosti I."/>
            <person name="LaButti K."/>
            <person name="Lindquist E.A."/>
            <person name="Lucas S."/>
            <person name="Salamov A.A."/>
            <person name="Bradshaw R.E."/>
            <person name="Ciuffetti L."/>
            <person name="Hamelin R.C."/>
            <person name="Kema G.H.J."/>
            <person name="Lawrence C."/>
            <person name="Scott J.A."/>
            <person name="Spatafora J.W."/>
            <person name="Turgeon B.G."/>
            <person name="de Wit P.J.G.M."/>
            <person name="Zhong S."/>
            <person name="Goodwin S.B."/>
            <person name="Grigoriev I.V."/>
        </authorList>
    </citation>
    <scope>NUCLEOTIDE SEQUENCE [LARGE SCALE GENOMIC DNA]</scope>
    <source>
        <strain evidence="2 3">UAMH 10762</strain>
    </source>
</reference>
<dbReference type="PANTHER" id="PTHR42791">
    <property type="entry name" value="GNAT FAMILY ACETYLTRANSFERASE"/>
    <property type="match status" value="1"/>
</dbReference>
<dbReference type="HOGENOM" id="CLU_060131_6_5_1"/>